<evidence type="ECO:0000256" key="1">
    <source>
        <dbReference type="SAM" id="MobiDB-lite"/>
    </source>
</evidence>
<dbReference type="SUPFAM" id="SSF56281">
    <property type="entry name" value="Metallo-hydrolase/oxidoreductase"/>
    <property type="match status" value="1"/>
</dbReference>
<evidence type="ECO:0000313" key="4">
    <source>
        <dbReference type="Proteomes" id="UP001219630"/>
    </source>
</evidence>
<evidence type="ECO:0000259" key="2">
    <source>
        <dbReference type="Pfam" id="PF12706"/>
    </source>
</evidence>
<dbReference type="PANTHER" id="PTHR15032:SF4">
    <property type="entry name" value="N-ACYL-PHOSPHATIDYLETHANOLAMINE-HYDROLYZING PHOSPHOLIPASE D"/>
    <property type="match status" value="1"/>
</dbReference>
<proteinExistence type="predicted"/>
<feature type="domain" description="Metallo-beta-lactamase" evidence="2">
    <location>
        <begin position="91"/>
        <end position="286"/>
    </location>
</feature>
<evidence type="ECO:0000313" key="3">
    <source>
        <dbReference type="EMBL" id="WFN55659.1"/>
    </source>
</evidence>
<feature type="region of interest" description="Disordered" evidence="1">
    <location>
        <begin position="1"/>
        <end position="25"/>
    </location>
</feature>
<protein>
    <submittedName>
        <fullName evidence="3">MBL fold metallo-hydrolase</fullName>
    </submittedName>
</protein>
<sequence>MPDNMTSHYSPATGRFSNPPSSGQHPVQAARLSLWQTLSLLWRLGFQRRGRAPAHRLVQHTPDMPAFLRPDARLKFIWFGHSTLLLNLDNTRILIDPVFSASASPLSLMFRRFQPPVLSVDALPAIDVILLSHDHYDHLDAKTIRAFRHTHTRFIVPLKVGQHLRKWGIAANRIDELDWSQSTRVGPLTFTATPSHHFSGRSLSGRNTTLWASWVIQGQRERVFFSGDSGYGEHFRAIGERFGPFDVAFMENGQYNERWPDSHMHPAQTVQAVIDVNARQFMPIHWGMFALSFHDWADPVRDSSQLAREQALPVIMPMLGEVVTLGEPTLTHAWWEKSITTAPRQCDVRNTVQDME</sequence>
<keyword evidence="4" id="KW-1185">Reference proteome</keyword>
<reference evidence="3 4" key="1">
    <citation type="submission" date="2022-12" db="EMBL/GenBank/DDBJ databases">
        <title>Complete genome sequencing of Dickeya lacustris type strain LMG30899.</title>
        <authorList>
            <person name="Dobhal S."/>
            <person name="Arizala D."/>
            <person name="Arif M."/>
        </authorList>
    </citation>
    <scope>NUCLEOTIDE SEQUENCE [LARGE SCALE GENOMIC DNA]</scope>
    <source>
        <strain evidence="3 4">LMG30899</strain>
    </source>
</reference>
<dbReference type="PANTHER" id="PTHR15032">
    <property type="entry name" value="N-ACYL-PHOSPHATIDYLETHANOLAMINE-HYDROLYZING PHOSPHOLIPASE D"/>
    <property type="match status" value="1"/>
</dbReference>
<dbReference type="InterPro" id="IPR001279">
    <property type="entry name" value="Metallo-B-lactamas"/>
</dbReference>
<dbReference type="EMBL" id="CP114280">
    <property type="protein sequence ID" value="WFN55659.1"/>
    <property type="molecule type" value="Genomic_DNA"/>
</dbReference>
<name>A0ABY8G706_9GAMM</name>
<dbReference type="Proteomes" id="UP001219630">
    <property type="component" value="Chromosome"/>
</dbReference>
<dbReference type="Gene3D" id="3.60.15.10">
    <property type="entry name" value="Ribonuclease Z/Hydroxyacylglutathione hydrolase-like"/>
    <property type="match status" value="1"/>
</dbReference>
<accession>A0ABY8G706</accession>
<organism evidence="3 4">
    <name type="scientific">Dickeya lacustris</name>
    <dbReference type="NCBI Taxonomy" id="2259638"/>
    <lineage>
        <taxon>Bacteria</taxon>
        <taxon>Pseudomonadati</taxon>
        <taxon>Pseudomonadota</taxon>
        <taxon>Gammaproteobacteria</taxon>
        <taxon>Enterobacterales</taxon>
        <taxon>Pectobacteriaceae</taxon>
        <taxon>Dickeya</taxon>
    </lineage>
</organism>
<dbReference type="Pfam" id="PF12706">
    <property type="entry name" value="Lactamase_B_2"/>
    <property type="match status" value="1"/>
</dbReference>
<gene>
    <name evidence="3" type="ORF">O1Q98_19135</name>
</gene>
<dbReference type="RefSeq" id="WP_125259960.1">
    <property type="nucleotide sequence ID" value="NZ_CP114280.1"/>
</dbReference>
<dbReference type="InterPro" id="IPR036866">
    <property type="entry name" value="RibonucZ/Hydroxyglut_hydro"/>
</dbReference>